<name>A0AAP0QKZ0_9ROSI</name>
<organism evidence="1 2">
    <name type="scientific">Citrus x changshan-huyou</name>
    <dbReference type="NCBI Taxonomy" id="2935761"/>
    <lineage>
        <taxon>Eukaryota</taxon>
        <taxon>Viridiplantae</taxon>
        <taxon>Streptophyta</taxon>
        <taxon>Embryophyta</taxon>
        <taxon>Tracheophyta</taxon>
        <taxon>Spermatophyta</taxon>
        <taxon>Magnoliopsida</taxon>
        <taxon>eudicotyledons</taxon>
        <taxon>Gunneridae</taxon>
        <taxon>Pentapetalae</taxon>
        <taxon>rosids</taxon>
        <taxon>malvids</taxon>
        <taxon>Sapindales</taxon>
        <taxon>Rutaceae</taxon>
        <taxon>Aurantioideae</taxon>
        <taxon>Citrus</taxon>
    </lineage>
</organism>
<keyword evidence="2" id="KW-1185">Reference proteome</keyword>
<comment type="caution">
    <text evidence="1">The sequence shown here is derived from an EMBL/GenBank/DDBJ whole genome shotgun (WGS) entry which is preliminary data.</text>
</comment>
<proteinExistence type="predicted"/>
<dbReference type="PROSITE" id="PS51257">
    <property type="entry name" value="PROKAR_LIPOPROTEIN"/>
    <property type="match status" value="1"/>
</dbReference>
<accession>A0AAP0QKZ0</accession>
<dbReference type="EMBL" id="JBCGBO010000006">
    <property type="protein sequence ID" value="KAK9192556.1"/>
    <property type="molecule type" value="Genomic_DNA"/>
</dbReference>
<gene>
    <name evidence="1" type="ORF">WN944_003249</name>
</gene>
<dbReference type="Proteomes" id="UP001428341">
    <property type="component" value="Unassembled WGS sequence"/>
</dbReference>
<sequence>MSNTAMKLRNILVKIANLLWMSLTSCVLLNMEKARKASVLSSCRFINYFSGYVNVIVKTKDEF</sequence>
<reference evidence="1 2" key="1">
    <citation type="submission" date="2024-05" db="EMBL/GenBank/DDBJ databases">
        <title>Haplotype-resolved chromosome-level genome assembly of Huyou (Citrus changshanensis).</title>
        <authorList>
            <person name="Miao C."/>
            <person name="Chen W."/>
            <person name="Wu Y."/>
            <person name="Wang L."/>
            <person name="Zhao S."/>
            <person name="Grierson D."/>
            <person name="Xu C."/>
            <person name="Chen K."/>
        </authorList>
    </citation>
    <scope>NUCLEOTIDE SEQUENCE [LARGE SCALE GENOMIC DNA]</scope>
    <source>
        <strain evidence="1">01-14</strain>
        <tissue evidence="1">Leaf</tissue>
    </source>
</reference>
<evidence type="ECO:0000313" key="1">
    <source>
        <dbReference type="EMBL" id="KAK9192556.1"/>
    </source>
</evidence>
<evidence type="ECO:0000313" key="2">
    <source>
        <dbReference type="Proteomes" id="UP001428341"/>
    </source>
</evidence>
<dbReference type="AlphaFoldDB" id="A0AAP0QKZ0"/>
<protein>
    <submittedName>
        <fullName evidence="1">Uncharacterized protein</fullName>
    </submittedName>
</protein>